<dbReference type="GO" id="GO:0000139">
    <property type="term" value="C:Golgi membrane"/>
    <property type="evidence" value="ECO:0007669"/>
    <property type="project" value="TreeGrafter"/>
</dbReference>
<proteinExistence type="predicted"/>
<dbReference type="SUPFAM" id="SSF49785">
    <property type="entry name" value="Galactose-binding domain-like"/>
    <property type="match status" value="1"/>
</dbReference>
<feature type="domain" description="P/Homo B" evidence="5">
    <location>
        <begin position="51"/>
        <end position="186"/>
    </location>
</feature>
<sequence length="339" mass="37705">PRLSARDVQHLIAETANNNFGRGNLWSWNAAGKKVSRAFGFGLLDAEKMVRYAEKWRSVPAFESCEVTLRNINRTIPGTVSLDLPSWKCAVNHVEHVQLYVLTKFTKRGFVKVNLRSPSRTESVMIPGRPNDQWSAYLELTVSSVQFWGEQGRGTWQVVIDSLYPNQGHSGTVYDVKLVVYGTQQSPPSQTPSSVNSGCANQQQVTLPPVTKATVKPTQPPVTQRPVTSPSCSCKTLTNPYWGSNLKVQLQQGSEIYEIQCPQNIVSSDMSIDCQMKKKTYTVQGNYCGCDFSRWSYNGASWWVTVGGEKFLISCTTSSPWAMVSYPCRGIRNSSPLIG</sequence>
<protein>
    <submittedName>
        <fullName evidence="7">Endoprotease bli-4-like</fullName>
    </submittedName>
</protein>
<keyword evidence="6" id="KW-1185">Reference proteome</keyword>
<dbReference type="PANTHER" id="PTHR42884">
    <property type="entry name" value="PROPROTEIN CONVERTASE SUBTILISIN/KEXIN-RELATED"/>
    <property type="match status" value="1"/>
</dbReference>
<dbReference type="InterPro" id="IPR036852">
    <property type="entry name" value="Peptidase_S8/S53_dom_sf"/>
</dbReference>
<dbReference type="AlphaFoldDB" id="A0A1S3HPR2"/>
<feature type="non-terminal residue" evidence="7">
    <location>
        <position position="1"/>
    </location>
</feature>
<evidence type="ECO:0000256" key="4">
    <source>
        <dbReference type="SAM" id="MobiDB-lite"/>
    </source>
</evidence>
<evidence type="ECO:0000313" key="6">
    <source>
        <dbReference type="Proteomes" id="UP000085678"/>
    </source>
</evidence>
<evidence type="ECO:0000259" key="5">
    <source>
        <dbReference type="PROSITE" id="PS51829"/>
    </source>
</evidence>
<dbReference type="OrthoDB" id="6148436at2759"/>
<dbReference type="GO" id="GO:0004252">
    <property type="term" value="F:serine-type endopeptidase activity"/>
    <property type="evidence" value="ECO:0007669"/>
    <property type="project" value="InterPro"/>
</dbReference>
<keyword evidence="2" id="KW-0378">Hydrolase</keyword>
<dbReference type="SUPFAM" id="SSF52743">
    <property type="entry name" value="Subtilisin-like"/>
    <property type="match status" value="1"/>
</dbReference>
<dbReference type="PROSITE" id="PS51829">
    <property type="entry name" value="P_HOMO_B"/>
    <property type="match status" value="1"/>
</dbReference>
<dbReference type="GO" id="GO:0016486">
    <property type="term" value="P:peptide hormone processing"/>
    <property type="evidence" value="ECO:0007669"/>
    <property type="project" value="TreeGrafter"/>
</dbReference>
<dbReference type="GO" id="GO:0005802">
    <property type="term" value="C:trans-Golgi network"/>
    <property type="evidence" value="ECO:0007669"/>
    <property type="project" value="TreeGrafter"/>
</dbReference>
<reference evidence="7" key="1">
    <citation type="submission" date="2025-08" db="UniProtKB">
        <authorList>
            <consortium name="RefSeq"/>
        </authorList>
    </citation>
    <scope>IDENTIFICATION</scope>
    <source>
        <tissue evidence="7">Gonads</tissue>
    </source>
</reference>
<dbReference type="InParanoid" id="A0A1S3HPR2"/>
<gene>
    <name evidence="7" type="primary">LOC106157075</name>
</gene>
<dbReference type="Gene3D" id="2.60.120.260">
    <property type="entry name" value="Galactose-binding domain-like"/>
    <property type="match status" value="1"/>
</dbReference>
<dbReference type="STRING" id="7574.A0A1S3HPR2"/>
<dbReference type="Gene3D" id="3.40.50.200">
    <property type="entry name" value="Peptidase S8/S53 domain"/>
    <property type="match status" value="1"/>
</dbReference>
<dbReference type="Proteomes" id="UP000085678">
    <property type="component" value="Unplaced"/>
</dbReference>
<dbReference type="KEGG" id="lak:106157075"/>
<evidence type="ECO:0000256" key="1">
    <source>
        <dbReference type="ARBA" id="ARBA00022670"/>
    </source>
</evidence>
<dbReference type="PANTHER" id="PTHR42884:SF31">
    <property type="entry name" value="PROPROTEIN CONVERTASE SUBTILISIN_KEXIN TYPE 5"/>
    <property type="match status" value="1"/>
</dbReference>
<accession>A0A1S3HPR2</accession>
<dbReference type="InterPro" id="IPR008979">
    <property type="entry name" value="Galactose-bd-like_sf"/>
</dbReference>
<organism evidence="6 7">
    <name type="scientific">Lingula anatina</name>
    <name type="common">Brachiopod</name>
    <name type="synonym">Lingula unguis</name>
    <dbReference type="NCBI Taxonomy" id="7574"/>
    <lineage>
        <taxon>Eukaryota</taxon>
        <taxon>Metazoa</taxon>
        <taxon>Spiralia</taxon>
        <taxon>Lophotrochozoa</taxon>
        <taxon>Brachiopoda</taxon>
        <taxon>Linguliformea</taxon>
        <taxon>Lingulata</taxon>
        <taxon>Lingulida</taxon>
        <taxon>Linguloidea</taxon>
        <taxon>Lingulidae</taxon>
        <taxon>Lingula</taxon>
    </lineage>
</organism>
<feature type="region of interest" description="Disordered" evidence="4">
    <location>
        <begin position="209"/>
        <end position="230"/>
    </location>
</feature>
<dbReference type="InterPro" id="IPR002884">
    <property type="entry name" value="P_dom"/>
</dbReference>
<evidence type="ECO:0000313" key="7">
    <source>
        <dbReference type="RefSeq" id="XP_013388027.1"/>
    </source>
</evidence>
<keyword evidence="3" id="KW-0720">Serine protease</keyword>
<dbReference type="GeneID" id="106157075"/>
<dbReference type="Pfam" id="PF01483">
    <property type="entry name" value="P_proprotein"/>
    <property type="match status" value="1"/>
</dbReference>
<evidence type="ECO:0000256" key="3">
    <source>
        <dbReference type="ARBA" id="ARBA00022825"/>
    </source>
</evidence>
<dbReference type="RefSeq" id="XP_013388027.1">
    <property type="nucleotide sequence ID" value="XM_013532573.1"/>
</dbReference>
<keyword evidence="1" id="KW-0645">Protease</keyword>
<name>A0A1S3HPR2_LINAN</name>
<evidence type="ECO:0000256" key="2">
    <source>
        <dbReference type="ARBA" id="ARBA00022801"/>
    </source>
</evidence>
<feature type="compositionally biased region" description="Low complexity" evidence="4">
    <location>
        <begin position="209"/>
        <end position="228"/>
    </location>
</feature>